<keyword evidence="9" id="KW-1185">Reference proteome</keyword>
<feature type="DNA-binding region" description="Homeobox" evidence="5">
    <location>
        <begin position="22"/>
        <end position="81"/>
    </location>
</feature>
<evidence type="ECO:0000313" key="9">
    <source>
        <dbReference type="Proteomes" id="UP000472270"/>
    </source>
</evidence>
<organism evidence="8 9">
    <name type="scientific">Sinocyclocheilus rhinocerous</name>
    <dbReference type="NCBI Taxonomy" id="307959"/>
    <lineage>
        <taxon>Eukaryota</taxon>
        <taxon>Metazoa</taxon>
        <taxon>Chordata</taxon>
        <taxon>Craniata</taxon>
        <taxon>Vertebrata</taxon>
        <taxon>Euteleostomi</taxon>
        <taxon>Actinopterygii</taxon>
        <taxon>Neopterygii</taxon>
        <taxon>Teleostei</taxon>
        <taxon>Ostariophysi</taxon>
        <taxon>Cypriniformes</taxon>
        <taxon>Cyprinidae</taxon>
        <taxon>Cyprininae</taxon>
        <taxon>Sinocyclocheilus</taxon>
    </lineage>
</organism>
<accession>A0A673LTQ1</accession>
<dbReference type="Proteomes" id="UP000472270">
    <property type="component" value="Unassembled WGS sequence"/>
</dbReference>
<evidence type="ECO:0000256" key="4">
    <source>
        <dbReference type="ARBA" id="ARBA00023242"/>
    </source>
</evidence>
<evidence type="ECO:0000259" key="7">
    <source>
        <dbReference type="PROSITE" id="PS50071"/>
    </source>
</evidence>
<keyword evidence="4 5" id="KW-0539">Nucleus</keyword>
<keyword evidence="3 5" id="KW-0371">Homeobox</keyword>
<evidence type="ECO:0000256" key="1">
    <source>
        <dbReference type="ARBA" id="ARBA00004123"/>
    </source>
</evidence>
<reference evidence="8" key="2">
    <citation type="submission" date="2025-09" db="UniProtKB">
        <authorList>
            <consortium name="Ensembl"/>
        </authorList>
    </citation>
    <scope>IDENTIFICATION</scope>
</reference>
<keyword evidence="2 5" id="KW-0238">DNA-binding</keyword>
<dbReference type="InterPro" id="IPR051306">
    <property type="entry name" value="Homeobox_regulator"/>
</dbReference>
<dbReference type="AlphaFoldDB" id="A0A673LTQ1"/>
<feature type="domain" description="Homeobox" evidence="7">
    <location>
        <begin position="20"/>
        <end position="80"/>
    </location>
</feature>
<dbReference type="CDD" id="cd00086">
    <property type="entry name" value="homeodomain"/>
    <property type="match status" value="1"/>
</dbReference>
<dbReference type="SMART" id="SM00389">
    <property type="entry name" value="HOX"/>
    <property type="match status" value="1"/>
</dbReference>
<dbReference type="SUPFAM" id="SSF46689">
    <property type="entry name" value="Homeodomain-like"/>
    <property type="match status" value="1"/>
</dbReference>
<proteinExistence type="predicted"/>
<evidence type="ECO:0000313" key="8">
    <source>
        <dbReference type="Ensembl" id="ENSSRHP00000079354.1"/>
    </source>
</evidence>
<dbReference type="PROSITE" id="PS50071">
    <property type="entry name" value="HOMEOBOX_2"/>
    <property type="match status" value="1"/>
</dbReference>
<dbReference type="GO" id="GO:0005634">
    <property type="term" value="C:nucleus"/>
    <property type="evidence" value="ECO:0007669"/>
    <property type="project" value="UniProtKB-SubCell"/>
</dbReference>
<dbReference type="InterPro" id="IPR009057">
    <property type="entry name" value="Homeodomain-like_sf"/>
</dbReference>
<dbReference type="Pfam" id="PF00046">
    <property type="entry name" value="Homeodomain"/>
    <property type="match status" value="1"/>
</dbReference>
<reference evidence="8" key="1">
    <citation type="submission" date="2025-08" db="UniProtKB">
        <authorList>
            <consortium name="Ensembl"/>
        </authorList>
    </citation>
    <scope>IDENTIFICATION</scope>
</reference>
<dbReference type="GO" id="GO:0000977">
    <property type="term" value="F:RNA polymerase II transcription regulatory region sequence-specific DNA binding"/>
    <property type="evidence" value="ECO:0007669"/>
    <property type="project" value="TreeGrafter"/>
</dbReference>
<dbReference type="PANTHER" id="PTHR46123:SF4">
    <property type="entry name" value="MIX-TYPE HOMEOBOX GENE 1-RELATED"/>
    <property type="match status" value="1"/>
</dbReference>
<dbReference type="Gene3D" id="1.10.10.60">
    <property type="entry name" value="Homeodomain-like"/>
    <property type="match status" value="1"/>
</dbReference>
<sequence length="294" mass="32538">MKDMWTDCVVQDGNSQASKIAGRRKRTCFTKKHLELLKMAFSVDPYPGISVRESLSQATGLPESRIQVWFQNKRARTLKNRATRTSPQLDSTSPLPSPFLPPHIDSVGVNGQQRGIQEASFNIQMAQTSPQHFTFPPTDYSTPAIKPRQNRLMGTSSCSPSLSSDLQAVADSWSSGGSTQSSPESMWNLPAQSFGNSYKNESHFFPHPYPRGSAKVGCVSGLESLPTSPASSDSAFWDMGLENCSPSVPYTDCDSPWDRLTEEQLPDLSSQYLEDVLGEMEPAWWSFNGEMNLQ</sequence>
<name>A0A673LTQ1_9TELE</name>
<evidence type="ECO:0000256" key="2">
    <source>
        <dbReference type="ARBA" id="ARBA00023125"/>
    </source>
</evidence>
<protein>
    <submittedName>
        <fullName evidence="8">Homeobox protein SEBOX-like</fullName>
    </submittedName>
</protein>
<gene>
    <name evidence="8" type="primary">LOC107722443</name>
</gene>
<evidence type="ECO:0000256" key="6">
    <source>
        <dbReference type="RuleBase" id="RU000682"/>
    </source>
</evidence>
<evidence type="ECO:0000256" key="3">
    <source>
        <dbReference type="ARBA" id="ARBA00023155"/>
    </source>
</evidence>
<comment type="subcellular location">
    <subcellularLocation>
        <location evidence="1 5 6">Nucleus</location>
    </subcellularLocation>
</comment>
<dbReference type="GO" id="GO:0000981">
    <property type="term" value="F:DNA-binding transcription factor activity, RNA polymerase II-specific"/>
    <property type="evidence" value="ECO:0007669"/>
    <property type="project" value="TreeGrafter"/>
</dbReference>
<dbReference type="InterPro" id="IPR001356">
    <property type="entry name" value="HD"/>
</dbReference>
<dbReference type="Ensembl" id="ENSSRHT00000081506.1">
    <property type="protein sequence ID" value="ENSSRHP00000079354.1"/>
    <property type="gene ID" value="ENSSRHG00000039379.1"/>
</dbReference>
<evidence type="ECO:0000256" key="5">
    <source>
        <dbReference type="PROSITE-ProRule" id="PRU00108"/>
    </source>
</evidence>
<dbReference type="PANTHER" id="PTHR46123">
    <property type="entry name" value="MIX-TYPE HOMEOBOX GENE 1-RELATED"/>
    <property type="match status" value="1"/>
</dbReference>